<evidence type="ECO:0000256" key="2">
    <source>
        <dbReference type="ARBA" id="ARBA00004613"/>
    </source>
</evidence>
<dbReference type="Pfam" id="PF00460">
    <property type="entry name" value="Flg_bb_rod"/>
    <property type="match status" value="1"/>
</dbReference>
<dbReference type="Proteomes" id="UP000743899">
    <property type="component" value="Unassembled WGS sequence"/>
</dbReference>
<dbReference type="InterPro" id="IPR053927">
    <property type="entry name" value="FlgK_helical"/>
</dbReference>
<dbReference type="InterPro" id="IPR001444">
    <property type="entry name" value="Flag_bb_rod_N"/>
</dbReference>
<evidence type="ECO:0000256" key="5">
    <source>
        <dbReference type="ARBA" id="ARBA00022525"/>
    </source>
</evidence>
<comment type="subcellular location">
    <subcellularLocation>
        <location evidence="1 7">Bacterial flagellum</location>
    </subcellularLocation>
    <subcellularLocation>
        <location evidence="2 7">Secreted</location>
    </subcellularLocation>
</comment>
<sequence length="553" mass="60897">MVSTFHGLETAKRGLTAQQSALYTTGHNISNANTKGYTRQRVDFQTTNPYNATFGQIGTGVEPGQVTRIRESYLDVQYRTEYNKLGYYSSISSALAKMEDIINEPSDTGLQAVMDKFWNSLQDLANNPQNSATRQVVASNGQMLAETINYYYNSLERIQSDLGQEINVTVGNINAIVSQIDELNKQIATVEPHGKLPNDLYDRRDLLVDELSKLINIEVDTVIPQQYGQPSKTAVGLYEIRIVGANGSDYGDGIKLLEVNNTTGRSSVNKLEVTTKDNGLNKPVNAIKVNGKEINNLGFGGELGGIIKSYGYQLPGEVGSGYYPEMLESLNKLTFAFAMEFNNIHTQGYGLNSEEKAPVFFDLGIEINRETATETELREAFQYHPTKNYAQMIKVNEDIIEDPSLIAAASEKGGFSGDNDNAFELANIFSKDFSEYFTETVNEFDEEGKVIGIKENKYGSAPSGLNGSFASFYAGLVGDLGVDAQSAVRNQENVQVLVDSVDYNRKSVSGVSLDEEMTNLVTFQHAYNASARMITVIDEMLDRIINSTGIVGR</sequence>
<organism evidence="11 12">
    <name type="scientific">Pallidibacillus pasinlerensis</name>
    <dbReference type="NCBI Taxonomy" id="2703818"/>
    <lineage>
        <taxon>Bacteria</taxon>
        <taxon>Bacillati</taxon>
        <taxon>Bacillota</taxon>
        <taxon>Bacilli</taxon>
        <taxon>Bacillales</taxon>
        <taxon>Bacillaceae</taxon>
        <taxon>Pallidibacillus</taxon>
    </lineage>
</organism>
<keyword evidence="11" id="KW-0282">Flagellum</keyword>
<evidence type="ECO:0000256" key="7">
    <source>
        <dbReference type="RuleBase" id="RU362065"/>
    </source>
</evidence>
<dbReference type="InterPro" id="IPR002371">
    <property type="entry name" value="FlgK"/>
</dbReference>
<dbReference type="PANTHER" id="PTHR30033">
    <property type="entry name" value="FLAGELLAR HOOK-ASSOCIATED PROTEIN 1"/>
    <property type="match status" value="1"/>
</dbReference>
<feature type="domain" description="Flagellar basal-body/hook protein C-terminal" evidence="9">
    <location>
        <begin position="508"/>
        <end position="546"/>
    </location>
</feature>
<dbReference type="Pfam" id="PF06429">
    <property type="entry name" value="Flg_bbr_C"/>
    <property type="match status" value="1"/>
</dbReference>
<keyword evidence="6 7" id="KW-0975">Bacterial flagellum</keyword>
<protein>
    <recommendedName>
        <fullName evidence="4 7">Flagellar hook-associated protein 1</fullName>
        <shortName evidence="7">HAP1</shortName>
    </recommendedName>
</protein>
<dbReference type="RefSeq" id="WP_161919537.1">
    <property type="nucleotide sequence ID" value="NZ_JAACYS010000007.1"/>
</dbReference>
<keyword evidence="11" id="KW-0969">Cilium</keyword>
<evidence type="ECO:0000256" key="6">
    <source>
        <dbReference type="ARBA" id="ARBA00023143"/>
    </source>
</evidence>
<evidence type="ECO:0000256" key="1">
    <source>
        <dbReference type="ARBA" id="ARBA00004365"/>
    </source>
</evidence>
<dbReference type="PRINTS" id="PR01005">
    <property type="entry name" value="FLGHOOKAP1"/>
</dbReference>
<keyword evidence="5 7" id="KW-0964">Secreted</keyword>
<evidence type="ECO:0000259" key="8">
    <source>
        <dbReference type="Pfam" id="PF00460"/>
    </source>
</evidence>
<proteinExistence type="inferred from homology"/>
<evidence type="ECO:0000256" key="3">
    <source>
        <dbReference type="ARBA" id="ARBA00009677"/>
    </source>
</evidence>
<feature type="domain" description="Flagellar basal body rod protein N-terminal" evidence="8">
    <location>
        <begin position="8"/>
        <end position="38"/>
    </location>
</feature>
<feature type="domain" description="Flagellar hook-associated protein FlgK helical" evidence="10">
    <location>
        <begin position="95"/>
        <end position="360"/>
    </location>
</feature>
<evidence type="ECO:0000313" key="12">
    <source>
        <dbReference type="Proteomes" id="UP000743899"/>
    </source>
</evidence>
<keyword evidence="12" id="KW-1185">Reference proteome</keyword>
<name>A0ABW9ZZV3_9BACI</name>
<dbReference type="Pfam" id="PF22638">
    <property type="entry name" value="FlgK_D1"/>
    <property type="match status" value="1"/>
</dbReference>
<evidence type="ECO:0000259" key="10">
    <source>
        <dbReference type="Pfam" id="PF22638"/>
    </source>
</evidence>
<keyword evidence="11" id="KW-0966">Cell projection</keyword>
<dbReference type="PANTHER" id="PTHR30033:SF1">
    <property type="entry name" value="FLAGELLAR HOOK-ASSOCIATED PROTEIN 1"/>
    <property type="match status" value="1"/>
</dbReference>
<gene>
    <name evidence="7 11" type="primary">flgK</name>
    <name evidence="11" type="ORF">GW534_02790</name>
</gene>
<comment type="caution">
    <text evidence="11">The sequence shown here is derived from an EMBL/GenBank/DDBJ whole genome shotgun (WGS) entry which is preliminary data.</text>
</comment>
<dbReference type="InterPro" id="IPR010930">
    <property type="entry name" value="Flg_bb/hook_C_dom"/>
</dbReference>
<evidence type="ECO:0000313" key="11">
    <source>
        <dbReference type="EMBL" id="NCU16700.1"/>
    </source>
</evidence>
<dbReference type="SUPFAM" id="SSF64518">
    <property type="entry name" value="Phase 1 flagellin"/>
    <property type="match status" value="1"/>
</dbReference>
<comment type="similarity">
    <text evidence="3 7">Belongs to the flagella basal body rod proteins family.</text>
</comment>
<reference evidence="11 12" key="1">
    <citation type="submission" date="2020-01" db="EMBL/GenBank/DDBJ databases">
        <title>A novel Bacillus sp. from Pasinler.</title>
        <authorList>
            <person name="Adiguzel A."/>
            <person name="Ay H."/>
            <person name="Baltaci M.O."/>
        </authorList>
    </citation>
    <scope>NUCLEOTIDE SEQUENCE [LARGE SCALE GENOMIC DNA]</scope>
    <source>
        <strain evidence="11 12">P1</strain>
    </source>
</reference>
<dbReference type="NCBIfam" id="TIGR02492">
    <property type="entry name" value="flgK_ends"/>
    <property type="match status" value="1"/>
</dbReference>
<evidence type="ECO:0000259" key="9">
    <source>
        <dbReference type="Pfam" id="PF06429"/>
    </source>
</evidence>
<evidence type="ECO:0000256" key="4">
    <source>
        <dbReference type="ARBA" id="ARBA00016244"/>
    </source>
</evidence>
<accession>A0ABW9ZZV3</accession>
<dbReference type="EMBL" id="JAACYS010000007">
    <property type="protein sequence ID" value="NCU16700.1"/>
    <property type="molecule type" value="Genomic_DNA"/>
</dbReference>